<feature type="domain" description="PilZ" evidence="4">
    <location>
        <begin position="121"/>
        <end position="225"/>
    </location>
</feature>
<gene>
    <name evidence="6" type="ORF">SYK_19650</name>
</gene>
<dbReference type="InterPro" id="IPR012349">
    <property type="entry name" value="Split_barrel_FMN-bd"/>
</dbReference>
<organism evidence="6 7">
    <name type="scientific">Pseudodesulfovibrio nedwellii</name>
    <dbReference type="NCBI Taxonomy" id="2973072"/>
    <lineage>
        <taxon>Bacteria</taxon>
        <taxon>Pseudomonadati</taxon>
        <taxon>Thermodesulfobacteriota</taxon>
        <taxon>Desulfovibrionia</taxon>
        <taxon>Desulfovibrionales</taxon>
        <taxon>Desulfovibrionaceae</taxon>
    </lineage>
</organism>
<keyword evidence="1" id="KW-0973">c-di-GMP</keyword>
<keyword evidence="7" id="KW-1185">Reference proteome</keyword>
<evidence type="ECO:0000256" key="3">
    <source>
        <dbReference type="ARBA" id="ARBA00023143"/>
    </source>
</evidence>
<dbReference type="Gene3D" id="2.30.110.10">
    <property type="entry name" value="Electron Transport, Fmn-binding Protein, Chain A"/>
    <property type="match status" value="1"/>
</dbReference>
<evidence type="ECO:0000256" key="1">
    <source>
        <dbReference type="ARBA" id="ARBA00022636"/>
    </source>
</evidence>
<dbReference type="InterPro" id="IPR009875">
    <property type="entry name" value="PilZ_domain"/>
</dbReference>
<dbReference type="RefSeq" id="WP_281760123.1">
    <property type="nucleotide sequence ID" value="NZ_AP026709.1"/>
</dbReference>
<evidence type="ECO:0008006" key="8">
    <source>
        <dbReference type="Google" id="ProtNLM"/>
    </source>
</evidence>
<reference evidence="6 7" key="1">
    <citation type="submission" date="2022-08" db="EMBL/GenBank/DDBJ databases">
        <title>Genome Sequence of the sulphate-reducing bacterium, Pseudodesulfovibrio sp. SYK.</title>
        <authorList>
            <person name="Kondo R."/>
            <person name="Kataoka T."/>
        </authorList>
    </citation>
    <scope>NUCLEOTIDE SEQUENCE [LARGE SCALE GENOMIC DNA]</scope>
    <source>
        <strain evidence="6 7">SYK</strain>
    </source>
</reference>
<dbReference type="SUPFAM" id="SSF141371">
    <property type="entry name" value="PilZ domain-like"/>
    <property type="match status" value="2"/>
</dbReference>
<keyword evidence="2" id="KW-0547">Nucleotide-binding</keyword>
<feature type="domain" description="Type III secretion system flagellar brake protein YcgR PilZN" evidence="5">
    <location>
        <begin position="33"/>
        <end position="113"/>
    </location>
</feature>
<dbReference type="Pfam" id="PF07238">
    <property type="entry name" value="PilZ"/>
    <property type="match status" value="1"/>
</dbReference>
<evidence type="ECO:0000313" key="7">
    <source>
        <dbReference type="Proteomes" id="UP001317742"/>
    </source>
</evidence>
<name>A0ABM8B1I3_9BACT</name>
<evidence type="ECO:0000256" key="2">
    <source>
        <dbReference type="ARBA" id="ARBA00022741"/>
    </source>
</evidence>
<dbReference type="Pfam" id="PF12945">
    <property type="entry name" value="PilZNR"/>
    <property type="match status" value="1"/>
</dbReference>
<dbReference type="InterPro" id="IPR009926">
    <property type="entry name" value="T3SS_YcgR_PilZN"/>
</dbReference>
<dbReference type="Proteomes" id="UP001317742">
    <property type="component" value="Chromosome"/>
</dbReference>
<evidence type="ECO:0000313" key="6">
    <source>
        <dbReference type="EMBL" id="BDQ37605.1"/>
    </source>
</evidence>
<evidence type="ECO:0000259" key="4">
    <source>
        <dbReference type="Pfam" id="PF07238"/>
    </source>
</evidence>
<dbReference type="EMBL" id="AP026709">
    <property type="protein sequence ID" value="BDQ37605.1"/>
    <property type="molecule type" value="Genomic_DNA"/>
</dbReference>
<protein>
    <recommendedName>
        <fullName evidence="8">Flagellar brake protein</fullName>
    </recommendedName>
</protein>
<dbReference type="Gene3D" id="2.40.10.220">
    <property type="entry name" value="predicted glycosyltransferase like domains"/>
    <property type="match status" value="1"/>
</dbReference>
<sequence length="232" mass="25788">MTKKIITPENNTLAPADAKVVVIPGVKMSISLGKEVVIRIPGTEQSYRGKIVGFDPYEYVIANVRLPSRIRQELAFGGQIVLKYIHKGTVYGFKTTVHNAITSPTSLIFFDYPSTIEKIELRRKERARCSIDGALHSSDGAHDCLVVNVSETGCKISARAGNRDTISTTQVDDTLFVVMNLGADGTLKLPIVVRNMKREKGILTLGAMFLDITKEEEKRIVKYLARVQRHTR</sequence>
<proteinExistence type="predicted"/>
<evidence type="ECO:0000259" key="5">
    <source>
        <dbReference type="Pfam" id="PF12945"/>
    </source>
</evidence>
<accession>A0ABM8B1I3</accession>
<keyword evidence="3" id="KW-0975">Bacterial flagellum</keyword>